<accession>A0A919MHU1</accession>
<keyword evidence="4" id="KW-1185">Reference proteome</keyword>
<evidence type="ECO:0000313" key="4">
    <source>
        <dbReference type="Proteomes" id="UP000598174"/>
    </source>
</evidence>
<evidence type="ECO:0000313" key="3">
    <source>
        <dbReference type="EMBL" id="GIE15304.1"/>
    </source>
</evidence>
<proteinExistence type="predicted"/>
<protein>
    <recommendedName>
        <fullName evidence="2">DAGKc domain-containing protein</fullName>
    </recommendedName>
</protein>
<dbReference type="InterPro" id="IPR001206">
    <property type="entry name" value="Diacylglycerol_kinase_cat_dom"/>
</dbReference>
<evidence type="ECO:0000256" key="1">
    <source>
        <dbReference type="SAM" id="MobiDB-lite"/>
    </source>
</evidence>
<dbReference type="Gene3D" id="3.40.50.10330">
    <property type="entry name" value="Probable inorganic polyphosphate/atp-NAD kinase, domain 1"/>
    <property type="match status" value="1"/>
</dbReference>
<sequence>MLQRLEPAGRPVGLLAAAGAEEAEKACYGAVAEGCAALVAAGGGTVHLALQAAAERPVAFGVVPIGTGNDFAAGVGVPLDPLAAASGMAAALAGAGPVPIDLARGRSAPTARRAGSGRCWRPGSTRS</sequence>
<feature type="domain" description="DAGKc" evidence="2">
    <location>
        <begin position="1"/>
        <end position="109"/>
    </location>
</feature>
<dbReference type="InterPro" id="IPR017438">
    <property type="entry name" value="ATP-NAD_kinase_N"/>
</dbReference>
<dbReference type="Proteomes" id="UP000598174">
    <property type="component" value="Unassembled WGS sequence"/>
</dbReference>
<reference evidence="3" key="1">
    <citation type="submission" date="2021-01" db="EMBL/GenBank/DDBJ databases">
        <title>Whole genome shotgun sequence of Actinoplanes ferrugineus NBRC 15555.</title>
        <authorList>
            <person name="Komaki H."/>
            <person name="Tamura T."/>
        </authorList>
    </citation>
    <scope>NUCLEOTIDE SEQUENCE</scope>
    <source>
        <strain evidence="3">NBRC 15555</strain>
    </source>
</reference>
<name>A0A919MHU1_9ACTN</name>
<organism evidence="3 4">
    <name type="scientific">Paractinoplanes ferrugineus</name>
    <dbReference type="NCBI Taxonomy" id="113564"/>
    <lineage>
        <taxon>Bacteria</taxon>
        <taxon>Bacillati</taxon>
        <taxon>Actinomycetota</taxon>
        <taxon>Actinomycetes</taxon>
        <taxon>Micromonosporales</taxon>
        <taxon>Micromonosporaceae</taxon>
        <taxon>Paractinoplanes</taxon>
    </lineage>
</organism>
<dbReference type="AlphaFoldDB" id="A0A919MHU1"/>
<gene>
    <name evidence="3" type="ORF">Afe05nite_71440</name>
</gene>
<dbReference type="EMBL" id="BOMM01000065">
    <property type="protein sequence ID" value="GIE15304.1"/>
    <property type="molecule type" value="Genomic_DNA"/>
</dbReference>
<dbReference type="InterPro" id="IPR016064">
    <property type="entry name" value="NAD/diacylglycerol_kinase_sf"/>
</dbReference>
<comment type="caution">
    <text evidence="3">The sequence shown here is derived from an EMBL/GenBank/DDBJ whole genome shotgun (WGS) entry which is preliminary data.</text>
</comment>
<evidence type="ECO:0000259" key="2">
    <source>
        <dbReference type="PROSITE" id="PS50146"/>
    </source>
</evidence>
<feature type="region of interest" description="Disordered" evidence="1">
    <location>
        <begin position="104"/>
        <end position="127"/>
    </location>
</feature>
<dbReference type="Pfam" id="PF00781">
    <property type="entry name" value="DAGK_cat"/>
    <property type="match status" value="1"/>
</dbReference>
<dbReference type="SUPFAM" id="SSF111331">
    <property type="entry name" value="NAD kinase/diacylglycerol kinase-like"/>
    <property type="match status" value="1"/>
</dbReference>
<dbReference type="GO" id="GO:0016301">
    <property type="term" value="F:kinase activity"/>
    <property type="evidence" value="ECO:0007669"/>
    <property type="project" value="InterPro"/>
</dbReference>
<dbReference type="PROSITE" id="PS50146">
    <property type="entry name" value="DAGK"/>
    <property type="match status" value="1"/>
</dbReference>